<dbReference type="EMBL" id="VFPM01000004">
    <property type="protein sequence ID" value="TQM57249.1"/>
    <property type="molecule type" value="Genomic_DNA"/>
</dbReference>
<dbReference type="PROSITE" id="PS51257">
    <property type="entry name" value="PROKAR_LIPOPROTEIN"/>
    <property type="match status" value="1"/>
</dbReference>
<dbReference type="RefSeq" id="WP_141846526.1">
    <property type="nucleotide sequence ID" value="NZ_VFPM01000004.1"/>
</dbReference>
<feature type="signal peptide" evidence="2">
    <location>
        <begin position="1"/>
        <end position="23"/>
    </location>
</feature>
<evidence type="ECO:0000313" key="4">
    <source>
        <dbReference type="Proteomes" id="UP000316747"/>
    </source>
</evidence>
<dbReference type="OrthoDB" id="4871408at2"/>
<evidence type="ECO:0000256" key="2">
    <source>
        <dbReference type="SAM" id="SignalP"/>
    </source>
</evidence>
<protein>
    <submittedName>
        <fullName evidence="3">Uncharacterized protein</fullName>
    </submittedName>
</protein>
<keyword evidence="4" id="KW-1185">Reference proteome</keyword>
<evidence type="ECO:0000256" key="1">
    <source>
        <dbReference type="SAM" id="MobiDB-lite"/>
    </source>
</evidence>
<comment type="caution">
    <text evidence="3">The sequence shown here is derived from an EMBL/GenBank/DDBJ whole genome shotgun (WGS) entry which is preliminary data.</text>
</comment>
<feature type="compositionally biased region" description="Low complexity" evidence="1">
    <location>
        <begin position="205"/>
        <end position="215"/>
    </location>
</feature>
<feature type="region of interest" description="Disordered" evidence="1">
    <location>
        <begin position="196"/>
        <end position="215"/>
    </location>
</feature>
<dbReference type="AlphaFoldDB" id="A0A543HFZ1"/>
<name>A0A543HFZ1_9MICO</name>
<gene>
    <name evidence="3" type="ORF">FBY41_4070</name>
</gene>
<proteinExistence type="predicted"/>
<feature type="chain" id="PRO_5039574870" evidence="2">
    <location>
        <begin position="24"/>
        <end position="215"/>
    </location>
</feature>
<reference evidence="3 4" key="1">
    <citation type="submission" date="2019-06" db="EMBL/GenBank/DDBJ databases">
        <title>Genome sequencing of plant associated microbes to promote plant fitness in Sorghum bicolor and Oryza sativa.</title>
        <authorList>
            <person name="Coleman-Derr D."/>
        </authorList>
    </citation>
    <scope>NUCLEOTIDE SEQUENCE [LARGE SCALE GENOMIC DNA]</scope>
    <source>
        <strain evidence="3 4">KV-663</strain>
    </source>
</reference>
<evidence type="ECO:0000313" key="3">
    <source>
        <dbReference type="EMBL" id="TQM57249.1"/>
    </source>
</evidence>
<sequence length="215" mass="21805">MHAKPVAVAVLTACALGALGALGACSGDRPAVELSQAAAGTPTPAQTVTVTELMTPTVTTTATQTLTTTATVTVTALPRPSLSTSTTFNQSLASLDYTNLIDDVRVLDGMPGTGSPTALQFEVLARHLASLRANGAPPGIDPPSYYSRIGSLQLFAEAASTEAAAGSPQAAGRYAVIRQETGVLLSLVNGALRSNYALPAPPRPTTSTPTTTASR</sequence>
<dbReference type="Proteomes" id="UP000316747">
    <property type="component" value="Unassembled WGS sequence"/>
</dbReference>
<organism evidence="3 4">
    <name type="scientific">Humibacillus xanthopallidus</name>
    <dbReference type="NCBI Taxonomy" id="412689"/>
    <lineage>
        <taxon>Bacteria</taxon>
        <taxon>Bacillati</taxon>
        <taxon>Actinomycetota</taxon>
        <taxon>Actinomycetes</taxon>
        <taxon>Micrococcales</taxon>
        <taxon>Intrasporangiaceae</taxon>
        <taxon>Humibacillus</taxon>
    </lineage>
</organism>
<accession>A0A543HFZ1</accession>
<keyword evidence="2" id="KW-0732">Signal</keyword>